<feature type="region of interest" description="Disordered" evidence="1">
    <location>
        <begin position="170"/>
        <end position="191"/>
    </location>
</feature>
<evidence type="ECO:0000259" key="2">
    <source>
        <dbReference type="PROSITE" id="PS50011"/>
    </source>
</evidence>
<dbReference type="Proteomes" id="UP001244207">
    <property type="component" value="Unassembled WGS sequence"/>
</dbReference>
<name>A0AAD8U9I5_GLOAC</name>
<dbReference type="EMBL" id="JAHMHS010000129">
    <property type="protein sequence ID" value="KAK1714550.1"/>
    <property type="molecule type" value="Genomic_DNA"/>
</dbReference>
<protein>
    <recommendedName>
        <fullName evidence="2">Protein kinase domain-containing protein</fullName>
    </recommendedName>
</protein>
<dbReference type="GeneID" id="85393039"/>
<evidence type="ECO:0000256" key="1">
    <source>
        <dbReference type="SAM" id="MobiDB-lite"/>
    </source>
</evidence>
<evidence type="ECO:0000313" key="3">
    <source>
        <dbReference type="EMBL" id="KAK1714550.1"/>
    </source>
</evidence>
<dbReference type="PANTHER" id="PTHR24359:SF37">
    <property type="entry name" value="PROTEIN KINASE DOMAIN-CONTAINING PROTEIN"/>
    <property type="match status" value="1"/>
</dbReference>
<dbReference type="InterPro" id="IPR000719">
    <property type="entry name" value="Prot_kinase_dom"/>
</dbReference>
<dbReference type="AlphaFoldDB" id="A0AAD8U9I5"/>
<dbReference type="PROSITE" id="PS50011">
    <property type="entry name" value="PROTEIN_KINASE_DOM"/>
    <property type="match status" value="1"/>
</dbReference>
<dbReference type="InterPro" id="IPR011009">
    <property type="entry name" value="Kinase-like_dom_sf"/>
</dbReference>
<feature type="compositionally biased region" description="Basic and acidic residues" evidence="1">
    <location>
        <begin position="175"/>
        <end position="191"/>
    </location>
</feature>
<keyword evidence="4" id="KW-1185">Reference proteome</keyword>
<feature type="domain" description="Protein kinase" evidence="2">
    <location>
        <begin position="20"/>
        <end position="199"/>
    </location>
</feature>
<organism evidence="3 4">
    <name type="scientific">Glomerella acutata</name>
    <name type="common">Colletotrichum acutatum</name>
    <dbReference type="NCBI Taxonomy" id="27357"/>
    <lineage>
        <taxon>Eukaryota</taxon>
        <taxon>Fungi</taxon>
        <taxon>Dikarya</taxon>
        <taxon>Ascomycota</taxon>
        <taxon>Pezizomycotina</taxon>
        <taxon>Sordariomycetes</taxon>
        <taxon>Hypocreomycetidae</taxon>
        <taxon>Glomerellales</taxon>
        <taxon>Glomerellaceae</taxon>
        <taxon>Colletotrichum</taxon>
        <taxon>Colletotrichum acutatum species complex</taxon>
    </lineage>
</organism>
<dbReference type="GO" id="GO:0005524">
    <property type="term" value="F:ATP binding"/>
    <property type="evidence" value="ECO:0007669"/>
    <property type="project" value="InterPro"/>
</dbReference>
<dbReference type="SUPFAM" id="SSF56112">
    <property type="entry name" value="Protein kinase-like (PK-like)"/>
    <property type="match status" value="1"/>
</dbReference>
<dbReference type="GO" id="GO:0004674">
    <property type="term" value="F:protein serine/threonine kinase activity"/>
    <property type="evidence" value="ECO:0007669"/>
    <property type="project" value="TreeGrafter"/>
</dbReference>
<dbReference type="RefSeq" id="XP_060360012.1">
    <property type="nucleotide sequence ID" value="XM_060509140.1"/>
</dbReference>
<gene>
    <name evidence="3" type="ORF">BDZ83DRAFT_63502</name>
</gene>
<dbReference type="PANTHER" id="PTHR24359">
    <property type="entry name" value="SERINE/THREONINE-PROTEIN KINASE SBK1"/>
    <property type="match status" value="1"/>
</dbReference>
<proteinExistence type="predicted"/>
<evidence type="ECO:0000313" key="4">
    <source>
        <dbReference type="Proteomes" id="UP001244207"/>
    </source>
</evidence>
<reference evidence="3" key="1">
    <citation type="submission" date="2021-12" db="EMBL/GenBank/DDBJ databases">
        <title>Comparative genomics, transcriptomics and evolutionary studies reveal genomic signatures of adaptation to plant cell wall in hemibiotrophic fungi.</title>
        <authorList>
            <consortium name="DOE Joint Genome Institute"/>
            <person name="Baroncelli R."/>
            <person name="Diaz J.F."/>
            <person name="Benocci T."/>
            <person name="Peng M."/>
            <person name="Battaglia E."/>
            <person name="Haridas S."/>
            <person name="Andreopoulos W."/>
            <person name="Labutti K."/>
            <person name="Pangilinan J."/>
            <person name="Floch G.L."/>
            <person name="Makela M.R."/>
            <person name="Henrissat B."/>
            <person name="Grigoriev I.V."/>
            <person name="Crouch J.A."/>
            <person name="De Vries R.P."/>
            <person name="Sukno S.A."/>
            <person name="Thon M.R."/>
        </authorList>
    </citation>
    <scope>NUCLEOTIDE SEQUENCE</scope>
    <source>
        <strain evidence="3">CBS 112980</strain>
    </source>
</reference>
<sequence>MCLSLILSYHSPLPLTLMRWGRPRCIGEDLVKFFKAEIHPDHHDFSDPALEPRLRQNTFAVKCLNSPKKTLFQKEVRVLKKCSGESHSHLISLLATYEQLNRFYLIFPWAESDLMKYWKVLNPKPSNAAETMLWIAEQCRGISDDLVRIHEYNSSDLQDMEAQLSSQLLSPSDALNRDNHESDKRQYGRHGDIKPENIL</sequence>
<comment type="caution">
    <text evidence="3">The sequence shown here is derived from an EMBL/GenBank/DDBJ whole genome shotgun (WGS) entry which is preliminary data.</text>
</comment>
<dbReference type="Gene3D" id="1.10.510.10">
    <property type="entry name" value="Transferase(Phosphotransferase) domain 1"/>
    <property type="match status" value="1"/>
</dbReference>
<accession>A0AAD8U9I5</accession>